<proteinExistence type="predicted"/>
<dbReference type="OrthoDB" id="123228at2"/>
<name>A0A2T1DDS4_9CYAN</name>
<dbReference type="EMBL" id="PVWG01000016">
    <property type="protein sequence ID" value="PSB18603.1"/>
    <property type="molecule type" value="Genomic_DNA"/>
</dbReference>
<reference evidence="1 2" key="1">
    <citation type="submission" date="2018-02" db="EMBL/GenBank/DDBJ databases">
        <authorList>
            <person name="Cohen D.B."/>
            <person name="Kent A.D."/>
        </authorList>
    </citation>
    <scope>NUCLEOTIDE SEQUENCE [LARGE SCALE GENOMIC DNA]</scope>
    <source>
        <strain evidence="1 2">ULC007</strain>
    </source>
</reference>
<evidence type="ECO:0000313" key="1">
    <source>
        <dbReference type="EMBL" id="PSB18603.1"/>
    </source>
</evidence>
<keyword evidence="2" id="KW-1185">Reference proteome</keyword>
<organism evidence="1 2">
    <name type="scientific">Phormidesmis priestleyi ULC007</name>
    <dbReference type="NCBI Taxonomy" id="1920490"/>
    <lineage>
        <taxon>Bacteria</taxon>
        <taxon>Bacillati</taxon>
        <taxon>Cyanobacteriota</taxon>
        <taxon>Cyanophyceae</taxon>
        <taxon>Leptolyngbyales</taxon>
        <taxon>Leptolyngbyaceae</taxon>
        <taxon>Phormidesmis</taxon>
    </lineage>
</organism>
<comment type="caution">
    <text evidence="1">The sequence shown here is derived from an EMBL/GenBank/DDBJ whole genome shotgun (WGS) entry which is preliminary data.</text>
</comment>
<dbReference type="STRING" id="1920490.GCA_001895925_00393"/>
<evidence type="ECO:0000313" key="2">
    <source>
        <dbReference type="Proteomes" id="UP000238634"/>
    </source>
</evidence>
<reference evidence="1 2" key="2">
    <citation type="submission" date="2018-03" db="EMBL/GenBank/DDBJ databases">
        <title>The ancient ancestry and fast evolution of plastids.</title>
        <authorList>
            <person name="Moore K.R."/>
            <person name="Magnabosco C."/>
            <person name="Momper L."/>
            <person name="Gold D.A."/>
            <person name="Bosak T."/>
            <person name="Fournier G.P."/>
        </authorList>
    </citation>
    <scope>NUCLEOTIDE SEQUENCE [LARGE SCALE GENOMIC DNA]</scope>
    <source>
        <strain evidence="1 2">ULC007</strain>
    </source>
</reference>
<sequence>MTPMELRQQGLAVLHKELGYVGMVRFLQQFEAGSGDYAKDRHQWQDGLTVAEITAQVKHRRDRT</sequence>
<gene>
    <name evidence="1" type="ORF">C7B65_15025</name>
</gene>
<dbReference type="AlphaFoldDB" id="A0A2T1DDS4"/>
<protein>
    <submittedName>
        <fullName evidence="1">Uncharacterized protein</fullName>
    </submittedName>
</protein>
<accession>A0A2T1DDS4</accession>
<dbReference type="Proteomes" id="UP000238634">
    <property type="component" value="Unassembled WGS sequence"/>
</dbReference>